<reference evidence="2" key="1">
    <citation type="journal article" date="2020" name="Stud. Mycol.">
        <title>101 Dothideomycetes genomes: a test case for predicting lifestyles and emergence of pathogens.</title>
        <authorList>
            <person name="Haridas S."/>
            <person name="Albert R."/>
            <person name="Binder M."/>
            <person name="Bloem J."/>
            <person name="Labutti K."/>
            <person name="Salamov A."/>
            <person name="Andreopoulos B."/>
            <person name="Baker S."/>
            <person name="Barry K."/>
            <person name="Bills G."/>
            <person name="Bluhm B."/>
            <person name="Cannon C."/>
            <person name="Castanera R."/>
            <person name="Culley D."/>
            <person name="Daum C."/>
            <person name="Ezra D."/>
            <person name="Gonzalez J."/>
            <person name="Henrissat B."/>
            <person name="Kuo A."/>
            <person name="Liang C."/>
            <person name="Lipzen A."/>
            <person name="Lutzoni F."/>
            <person name="Magnuson J."/>
            <person name="Mondo S."/>
            <person name="Nolan M."/>
            <person name="Ohm R."/>
            <person name="Pangilinan J."/>
            <person name="Park H.-J."/>
            <person name="Ramirez L."/>
            <person name="Alfaro M."/>
            <person name="Sun H."/>
            <person name="Tritt A."/>
            <person name="Yoshinaga Y."/>
            <person name="Zwiers L.-H."/>
            <person name="Turgeon B."/>
            <person name="Goodwin S."/>
            <person name="Spatafora J."/>
            <person name="Crous P."/>
            <person name="Grigoriev I."/>
        </authorList>
    </citation>
    <scope>NUCLEOTIDE SEQUENCE</scope>
    <source>
        <strain evidence="2">CBS 269.34</strain>
    </source>
</reference>
<evidence type="ECO:0000313" key="3">
    <source>
        <dbReference type="Proteomes" id="UP000799750"/>
    </source>
</evidence>
<dbReference type="AlphaFoldDB" id="A0A6A6QA92"/>
<name>A0A6A6QA92_9PEZI</name>
<accession>A0A6A6QA92</accession>
<proteinExistence type="predicted"/>
<dbReference type="Gene3D" id="1.20.1480.30">
    <property type="entry name" value="Designed four-helix bundle protein"/>
    <property type="match status" value="1"/>
</dbReference>
<protein>
    <submittedName>
        <fullName evidence="2">Uncharacterized protein</fullName>
    </submittedName>
</protein>
<sequence length="102" mass="12111">MPLELNTIKDSLQQFEQLSEDATQTQDELGQLQIANNKWREEFELARSTRGDLSDVEQEVDKLGKKFNHIKERQRQILEECRQIVDRLRELTTLEEELVRTP</sequence>
<keyword evidence="3" id="KW-1185">Reference proteome</keyword>
<keyword evidence="1" id="KW-0175">Coiled coil</keyword>
<evidence type="ECO:0000256" key="1">
    <source>
        <dbReference type="SAM" id="Coils"/>
    </source>
</evidence>
<dbReference type="EMBL" id="MU004199">
    <property type="protein sequence ID" value="KAF2489275.1"/>
    <property type="molecule type" value="Genomic_DNA"/>
</dbReference>
<evidence type="ECO:0000313" key="2">
    <source>
        <dbReference type="EMBL" id="KAF2489275.1"/>
    </source>
</evidence>
<dbReference type="Proteomes" id="UP000799750">
    <property type="component" value="Unassembled WGS sequence"/>
</dbReference>
<organism evidence="2 3">
    <name type="scientific">Lophium mytilinum</name>
    <dbReference type="NCBI Taxonomy" id="390894"/>
    <lineage>
        <taxon>Eukaryota</taxon>
        <taxon>Fungi</taxon>
        <taxon>Dikarya</taxon>
        <taxon>Ascomycota</taxon>
        <taxon>Pezizomycotina</taxon>
        <taxon>Dothideomycetes</taxon>
        <taxon>Pleosporomycetidae</taxon>
        <taxon>Mytilinidiales</taxon>
        <taxon>Mytilinidiaceae</taxon>
        <taxon>Lophium</taxon>
    </lineage>
</organism>
<gene>
    <name evidence="2" type="ORF">BU16DRAFT_622809</name>
</gene>
<feature type="coiled-coil region" evidence="1">
    <location>
        <begin position="8"/>
        <end position="91"/>
    </location>
</feature>